<gene>
    <name evidence="2" type="ORF">FC694_12180</name>
</gene>
<reference evidence="2 3" key="1">
    <citation type="journal article" date="2019" name="Environ. Microbiol.">
        <title>An active ?-lactamase is a part of an orchestrated cell wall stress resistance network of Bacillus subtilis and related rhizosphere species.</title>
        <authorList>
            <person name="Bucher T."/>
            <person name="Keren-Paz A."/>
            <person name="Hausser J."/>
            <person name="Olender T."/>
            <person name="Cytryn E."/>
            <person name="Kolodkin-Gal I."/>
        </authorList>
    </citation>
    <scope>NUCLEOTIDE SEQUENCE [LARGE SCALE GENOMIC DNA]</scope>
    <source>
        <strain evidence="2 3">I71</strain>
    </source>
</reference>
<feature type="coiled-coil region" evidence="1">
    <location>
        <begin position="76"/>
        <end position="103"/>
    </location>
</feature>
<accession>A0A4U2MXZ8</accession>
<proteinExistence type="predicted"/>
<dbReference type="EMBL" id="SZOM01000084">
    <property type="protein sequence ID" value="TKH16585.1"/>
    <property type="molecule type" value="Genomic_DNA"/>
</dbReference>
<sequence>MDRSKRQDLKEITKETTITTVLEVGSDAVADFAKESVTGLVAELAIDGVASLVPGLSGVYGSLKRAKLERNMQSFSEDLASRIAELQANLENKTSEQKQQIDKLYGYVMDYVIDEQQEDKIKYIVNGFVKLTEHEDVTEDFVLTYYDVLKELRIVDIAVLRLYNYSYDQERLTFEDVMEQHGLSYDQYDSIRNNLFRLGILTTKTEKKILDDLKNLFQSIKDIHDYLEKQSKGKRTSNLKLKKLNSRDSFEISKFGRDIVEFFFNLEETS</sequence>
<evidence type="ECO:0000313" key="2">
    <source>
        <dbReference type="EMBL" id="TKH16585.1"/>
    </source>
</evidence>
<comment type="caution">
    <text evidence="2">The sequence shown here is derived from an EMBL/GenBank/DDBJ whole genome shotgun (WGS) entry which is preliminary data.</text>
</comment>
<dbReference type="RefSeq" id="WP_137051910.1">
    <property type="nucleotide sequence ID" value="NZ_SZOM01000084.1"/>
</dbReference>
<evidence type="ECO:0000313" key="3">
    <source>
        <dbReference type="Proteomes" id="UP000306037"/>
    </source>
</evidence>
<organism evidence="2 3">
    <name type="scientific">Bacillus wiedmannii</name>
    <dbReference type="NCBI Taxonomy" id="1890302"/>
    <lineage>
        <taxon>Bacteria</taxon>
        <taxon>Bacillati</taxon>
        <taxon>Bacillota</taxon>
        <taxon>Bacilli</taxon>
        <taxon>Bacillales</taxon>
        <taxon>Bacillaceae</taxon>
        <taxon>Bacillus</taxon>
        <taxon>Bacillus cereus group</taxon>
    </lineage>
</organism>
<evidence type="ECO:0000256" key="1">
    <source>
        <dbReference type="SAM" id="Coils"/>
    </source>
</evidence>
<dbReference type="Proteomes" id="UP000306037">
    <property type="component" value="Unassembled WGS sequence"/>
</dbReference>
<name>A0A4U2MXZ8_9BACI</name>
<dbReference type="AlphaFoldDB" id="A0A4U2MXZ8"/>
<protein>
    <submittedName>
        <fullName evidence="2">Uncharacterized protein</fullName>
    </submittedName>
</protein>
<keyword evidence="1" id="KW-0175">Coiled coil</keyword>